<name>A0ABN1VLZ3_9PSEU</name>
<accession>A0ABN1VLZ3</accession>
<dbReference type="EMBL" id="BAAALM010000016">
    <property type="protein sequence ID" value="GAA1216522.1"/>
    <property type="molecule type" value="Genomic_DNA"/>
</dbReference>
<gene>
    <name evidence="1" type="ORF">GCM10009675_43430</name>
</gene>
<protein>
    <submittedName>
        <fullName evidence="1">Uncharacterized protein</fullName>
    </submittedName>
</protein>
<sequence>MVVLRVRVTAVVDAGHRKLPDDENACYQDLLLLKVTRRSGQGQLGTFPQDKWQIRGSGRAIVRHRGHTRDGIIERMTATM</sequence>
<proteinExistence type="predicted"/>
<evidence type="ECO:0000313" key="2">
    <source>
        <dbReference type="Proteomes" id="UP001500467"/>
    </source>
</evidence>
<reference evidence="1 2" key="1">
    <citation type="journal article" date="2019" name="Int. J. Syst. Evol. Microbiol.">
        <title>The Global Catalogue of Microorganisms (GCM) 10K type strain sequencing project: providing services to taxonomists for standard genome sequencing and annotation.</title>
        <authorList>
            <consortium name="The Broad Institute Genomics Platform"/>
            <consortium name="The Broad Institute Genome Sequencing Center for Infectious Disease"/>
            <person name="Wu L."/>
            <person name="Ma J."/>
        </authorList>
    </citation>
    <scope>NUCLEOTIDE SEQUENCE [LARGE SCALE GENOMIC DNA]</scope>
    <source>
        <strain evidence="1 2">JCM 13022</strain>
    </source>
</reference>
<evidence type="ECO:0000313" key="1">
    <source>
        <dbReference type="EMBL" id="GAA1216522.1"/>
    </source>
</evidence>
<keyword evidence="2" id="KW-1185">Reference proteome</keyword>
<dbReference type="Proteomes" id="UP001500467">
    <property type="component" value="Unassembled WGS sequence"/>
</dbReference>
<organism evidence="1 2">
    <name type="scientific">Prauserella alba</name>
    <dbReference type="NCBI Taxonomy" id="176898"/>
    <lineage>
        <taxon>Bacteria</taxon>
        <taxon>Bacillati</taxon>
        <taxon>Actinomycetota</taxon>
        <taxon>Actinomycetes</taxon>
        <taxon>Pseudonocardiales</taxon>
        <taxon>Pseudonocardiaceae</taxon>
        <taxon>Prauserella</taxon>
    </lineage>
</organism>
<comment type="caution">
    <text evidence="1">The sequence shown here is derived from an EMBL/GenBank/DDBJ whole genome shotgun (WGS) entry which is preliminary data.</text>
</comment>